<protein>
    <submittedName>
        <fullName evidence="3">(salmon louse) hypothetical protein</fullName>
    </submittedName>
</protein>
<feature type="compositionally biased region" description="Pro residues" evidence="1">
    <location>
        <begin position="306"/>
        <end position="327"/>
    </location>
</feature>
<dbReference type="EMBL" id="HG994586">
    <property type="protein sequence ID" value="CAF3005683.1"/>
    <property type="molecule type" value="Genomic_DNA"/>
</dbReference>
<feature type="transmembrane region" description="Helical" evidence="2">
    <location>
        <begin position="191"/>
        <end position="211"/>
    </location>
</feature>
<sequence>MTEEYDRMNTLIPSHPYYLKSDFAYAERRGEREVVDSHTRKHIPCATMTEQEEEEEKEKEKDSHCPHQQICIHSEQQRHIKSGYCRCKEGFVSWKWQCYSSGKSLGQPCRISSQCNGDKYLICDPLTKTCACEIIKLRSGSIWIRRKDCNPPHITKRNMYHNISSNLTTDGGTEDTSFTSSGLSDYQMNTMLYIGLSLSVVILLGLLSLAYRKMIQDKKQSQAAIKGLLELISENQSLNSFCSTISDDEVVIVRSDGQNSSIGGGVGRGGCMGSHPYSISDKLHLSPLAGGDQYPQFPSPHLSTPILPPIRRPSGPPSIASFPPPSF</sequence>
<accession>A0A7R8D5J7</accession>
<dbReference type="AlphaFoldDB" id="A0A7R8D5J7"/>
<evidence type="ECO:0000313" key="3">
    <source>
        <dbReference type="EMBL" id="CAF3005683.1"/>
    </source>
</evidence>
<keyword evidence="2" id="KW-1133">Transmembrane helix</keyword>
<organism evidence="3 4">
    <name type="scientific">Lepeophtheirus salmonis</name>
    <name type="common">Salmon louse</name>
    <name type="synonym">Caligus salmonis</name>
    <dbReference type="NCBI Taxonomy" id="72036"/>
    <lineage>
        <taxon>Eukaryota</taxon>
        <taxon>Metazoa</taxon>
        <taxon>Ecdysozoa</taxon>
        <taxon>Arthropoda</taxon>
        <taxon>Crustacea</taxon>
        <taxon>Multicrustacea</taxon>
        <taxon>Hexanauplia</taxon>
        <taxon>Copepoda</taxon>
        <taxon>Siphonostomatoida</taxon>
        <taxon>Caligidae</taxon>
        <taxon>Lepeophtheirus</taxon>
    </lineage>
</organism>
<proteinExistence type="predicted"/>
<feature type="region of interest" description="Disordered" evidence="1">
    <location>
        <begin position="299"/>
        <end position="327"/>
    </location>
</feature>
<evidence type="ECO:0000313" key="4">
    <source>
        <dbReference type="Proteomes" id="UP000675881"/>
    </source>
</evidence>
<keyword evidence="4" id="KW-1185">Reference proteome</keyword>
<dbReference type="OrthoDB" id="10657077at2759"/>
<name>A0A7R8D5J7_LEPSM</name>
<reference evidence="3" key="1">
    <citation type="submission" date="2021-02" db="EMBL/GenBank/DDBJ databases">
        <authorList>
            <person name="Bekaert M."/>
        </authorList>
    </citation>
    <scope>NUCLEOTIDE SEQUENCE</scope>
    <source>
        <strain evidence="3">IoA-00</strain>
    </source>
</reference>
<keyword evidence="2" id="KW-0472">Membrane</keyword>
<evidence type="ECO:0000256" key="2">
    <source>
        <dbReference type="SAM" id="Phobius"/>
    </source>
</evidence>
<dbReference type="Proteomes" id="UP000675881">
    <property type="component" value="Chromosome 7"/>
</dbReference>
<keyword evidence="2" id="KW-0812">Transmembrane</keyword>
<gene>
    <name evidence="3" type="ORF">LSAA_13258</name>
</gene>
<evidence type="ECO:0000256" key="1">
    <source>
        <dbReference type="SAM" id="MobiDB-lite"/>
    </source>
</evidence>